<sequence length="80" mass="9621">MKRCCCTSHVCCATKYFIKREMSTMKLIRHPNVIRTYEITAIFILVICNRRCVSFCRFVEVRQVKRCIPQRPQVRCQWCS</sequence>
<name>A0AAN8U0S2_SOLBU</name>
<organism evidence="1 2">
    <name type="scientific">Solanum bulbocastanum</name>
    <name type="common">Wild potato</name>
    <dbReference type="NCBI Taxonomy" id="147425"/>
    <lineage>
        <taxon>Eukaryota</taxon>
        <taxon>Viridiplantae</taxon>
        <taxon>Streptophyta</taxon>
        <taxon>Embryophyta</taxon>
        <taxon>Tracheophyta</taxon>
        <taxon>Spermatophyta</taxon>
        <taxon>Magnoliopsida</taxon>
        <taxon>eudicotyledons</taxon>
        <taxon>Gunneridae</taxon>
        <taxon>Pentapetalae</taxon>
        <taxon>asterids</taxon>
        <taxon>lamiids</taxon>
        <taxon>Solanales</taxon>
        <taxon>Solanaceae</taxon>
        <taxon>Solanoideae</taxon>
        <taxon>Solaneae</taxon>
        <taxon>Solanum</taxon>
    </lineage>
</organism>
<comment type="caution">
    <text evidence="1">The sequence shown here is derived from an EMBL/GenBank/DDBJ whole genome shotgun (WGS) entry which is preliminary data.</text>
</comment>
<proteinExistence type="predicted"/>
<dbReference type="Proteomes" id="UP001371456">
    <property type="component" value="Unassembled WGS sequence"/>
</dbReference>
<dbReference type="AlphaFoldDB" id="A0AAN8U0S2"/>
<evidence type="ECO:0000313" key="2">
    <source>
        <dbReference type="Proteomes" id="UP001371456"/>
    </source>
</evidence>
<gene>
    <name evidence="1" type="ORF">RDI58_004025</name>
</gene>
<evidence type="ECO:0000313" key="1">
    <source>
        <dbReference type="EMBL" id="KAK6796324.1"/>
    </source>
</evidence>
<keyword evidence="2" id="KW-1185">Reference proteome</keyword>
<protein>
    <submittedName>
        <fullName evidence="1">Uncharacterized protein</fullName>
    </submittedName>
</protein>
<dbReference type="EMBL" id="JBANQN010000002">
    <property type="protein sequence ID" value="KAK6796324.1"/>
    <property type="molecule type" value="Genomic_DNA"/>
</dbReference>
<accession>A0AAN8U0S2</accession>
<reference evidence="1 2" key="1">
    <citation type="submission" date="2024-02" db="EMBL/GenBank/DDBJ databases">
        <title>de novo genome assembly of Solanum bulbocastanum strain 11H21.</title>
        <authorList>
            <person name="Hosaka A.J."/>
        </authorList>
    </citation>
    <scope>NUCLEOTIDE SEQUENCE [LARGE SCALE GENOMIC DNA]</scope>
    <source>
        <tissue evidence="1">Young leaves</tissue>
    </source>
</reference>